<dbReference type="SUPFAM" id="SSF103196">
    <property type="entry name" value="Roadblock/LC7 domain"/>
    <property type="match status" value="1"/>
</dbReference>
<feature type="region of interest" description="Disordered" evidence="2">
    <location>
        <begin position="108"/>
        <end position="134"/>
    </location>
</feature>
<organism evidence="4 5">
    <name type="scientific">Monodon monoceros</name>
    <name type="common">Narwhal</name>
    <name type="synonym">Ceratodon monodon</name>
    <dbReference type="NCBI Taxonomy" id="40151"/>
    <lineage>
        <taxon>Eukaryota</taxon>
        <taxon>Metazoa</taxon>
        <taxon>Chordata</taxon>
        <taxon>Craniata</taxon>
        <taxon>Vertebrata</taxon>
        <taxon>Euteleostomi</taxon>
        <taxon>Mammalia</taxon>
        <taxon>Eutheria</taxon>
        <taxon>Laurasiatheria</taxon>
        <taxon>Artiodactyla</taxon>
        <taxon>Whippomorpha</taxon>
        <taxon>Cetacea</taxon>
        <taxon>Odontoceti</taxon>
        <taxon>Monodontidae</taxon>
        <taxon>Monodon</taxon>
    </lineage>
</organism>
<proteinExistence type="inferred from homology"/>
<dbReference type="Proteomes" id="UP000308365">
    <property type="component" value="Unassembled WGS sequence"/>
</dbReference>
<name>A0A4U1FCU1_MONMO</name>
<dbReference type="Gene3D" id="3.30.450.30">
    <property type="entry name" value="Dynein light chain 2a, cytoplasmic"/>
    <property type="match status" value="1"/>
</dbReference>
<feature type="non-terminal residue" evidence="4">
    <location>
        <position position="1"/>
    </location>
</feature>
<accession>A0A4U1FCU1</accession>
<reference evidence="5" key="1">
    <citation type="journal article" date="2019" name="IScience">
        <title>Narwhal Genome Reveals Long-Term Low Genetic Diversity despite Current Large Abundance Size.</title>
        <authorList>
            <person name="Westbury M.V."/>
            <person name="Petersen B."/>
            <person name="Garde E."/>
            <person name="Heide-Jorgensen M.P."/>
            <person name="Lorenzen E.D."/>
        </authorList>
    </citation>
    <scope>NUCLEOTIDE SEQUENCE [LARGE SCALE GENOMIC DNA]</scope>
</reference>
<dbReference type="Pfam" id="PF03259">
    <property type="entry name" value="Robl_LC7"/>
    <property type="match status" value="1"/>
</dbReference>
<evidence type="ECO:0000256" key="1">
    <source>
        <dbReference type="ARBA" id="ARBA00007191"/>
    </source>
</evidence>
<feature type="region of interest" description="Disordered" evidence="2">
    <location>
        <begin position="63"/>
        <end position="84"/>
    </location>
</feature>
<evidence type="ECO:0000313" key="5">
    <source>
        <dbReference type="Proteomes" id="UP000308365"/>
    </source>
</evidence>
<feature type="compositionally biased region" description="Basic and acidic residues" evidence="2">
    <location>
        <begin position="366"/>
        <end position="377"/>
    </location>
</feature>
<dbReference type="AlphaFoldDB" id="A0A4U1FCU1"/>
<feature type="domain" description="Roadblock/LAMTOR2" evidence="3">
    <location>
        <begin position="394"/>
        <end position="481"/>
    </location>
</feature>
<evidence type="ECO:0000313" key="4">
    <source>
        <dbReference type="EMBL" id="TKC47465.1"/>
    </source>
</evidence>
<gene>
    <name evidence="4" type="ORF">EI555_016318</name>
</gene>
<comment type="caution">
    <text evidence="4">The sequence shown here is derived from an EMBL/GenBank/DDBJ whole genome shotgun (WGS) entry which is preliminary data.</text>
</comment>
<dbReference type="InterPro" id="IPR004942">
    <property type="entry name" value="Roadblock/LAMTOR2_dom"/>
</dbReference>
<dbReference type="SMART" id="SM00960">
    <property type="entry name" value="Robl_LC7"/>
    <property type="match status" value="1"/>
</dbReference>
<comment type="similarity">
    <text evidence="1">Belongs to the GAMAD family.</text>
</comment>
<sequence length="481" mass="53066">TSYLIRPPGYNLNCQRQRRRCTAAAKLLDHIAFQLHQSWGDVMPELPHECEEINQSKGKALRSLPPELPELSGDPVGTKEHRADLDPHRPVTMVCVCVCMRIPEHKAGCSNSNKKQQKQATHDLRKNPTSPSKGCRQDCLALFCSELTGAVTDTVHLPVAARCTPGKLCRCPAWEFTLARNRDLTPPTTGGLAVPEQEEGTLQKNIALEQQLLACLSRNVTFSKQSSKVSSSVKCNPTSCPDGPQCDDLNLVKTGPAKNLSVLISERNDDIINILTLPFGSKIHTAANAINSKPEGITMDSTVNDAVITDVGTEITVHKIRLKDLQVYEEECCHLTQWSEERPEIPQATAGSVADIAGRGGTELSSESRRPRDDWGHHKDSLVNFLPDLFQAEVEETLKRIQSHKGVIGTMVVNAEGIPIRTTLDNSTTVQYAGLLHQLTMKAKSTVRDIDPQNDLTFLRIRSKKHEIMVAPGNLAFLFIF</sequence>
<dbReference type="FunFam" id="3.30.450.30:FF:000009">
    <property type="entry name" value="Dynein light chain roadblock"/>
    <property type="match status" value="1"/>
</dbReference>
<evidence type="ECO:0000259" key="3">
    <source>
        <dbReference type="SMART" id="SM00960"/>
    </source>
</evidence>
<evidence type="ECO:0000256" key="2">
    <source>
        <dbReference type="SAM" id="MobiDB-lite"/>
    </source>
</evidence>
<feature type="region of interest" description="Disordered" evidence="2">
    <location>
        <begin position="358"/>
        <end position="377"/>
    </location>
</feature>
<feature type="compositionally biased region" description="Low complexity" evidence="2">
    <location>
        <begin position="63"/>
        <end position="72"/>
    </location>
</feature>
<dbReference type="EMBL" id="RWIC01000209">
    <property type="protein sequence ID" value="TKC47465.1"/>
    <property type="molecule type" value="Genomic_DNA"/>
</dbReference>
<dbReference type="PANTHER" id="PTHR10779">
    <property type="entry name" value="DYNEIN LIGHT CHAIN ROADBLOCK"/>
    <property type="match status" value="1"/>
</dbReference>
<protein>
    <recommendedName>
        <fullName evidence="3">Roadblock/LAMTOR2 domain-containing protein</fullName>
    </recommendedName>
</protein>